<feature type="compositionally biased region" description="Polar residues" evidence="1">
    <location>
        <begin position="626"/>
        <end position="635"/>
    </location>
</feature>
<sequence>MQNRLERGGNRLDPIISVLQKYPGTLVPLAVDTAYTTQHSFRSETESIPSTPQKLRSAPGSTSSLLGHLDAAFGNSPVARDQASLVPTLSCVSGSEDLNLGGGCDATLVGVVGKDTCSAWAGRVARRDKVGLFYSLPNEVLVSVLDYVASRRLGNIRYESIQSCALVDRRWNMCASSFLWRHVFLRSQSCFESFMRTLADTKWTMHRYGRFVRSISLLSVDVHDSQWQLLIQCCTNLESIFMERVSTLTFEVEMQALQAQGKYDRSSNLGQLPCDNAVGVIDYTSAPLKLQTVELDGCILLQRFYELVVVDSPQLLLGSIVKLLQHSPKTKRLAISGCNFNDDDMCKLVQYCPYLRDISIGSHMSNGQVLSQSIGGDAFADALVTTCPDLYAVDLTGIVSMTDDGFSQFLHHHGAKLQKLQLRLAMQISVDALFLISKYCGYGCLRRLTLANIPHMTDDLLERILQNGVSETLESLQLEALRISDVAIAVVGRQCIGLKHLRLCGLAQLSNLAVILGDGCHSFPKLRQLILHDVSHLTEETPLRCIHQDIAHPMDDSWLDEQPRIMERTIYDLSDMDPSSALTASDLQTPQSALLRLGLAQTVPLAYMQSPLSREASPISLEKSQKPNSQCSSVSPLIRAPGTFPPRTFPARDMCSSRKQTTSNVQGHPCTTPSSTLLHTSLTSLSESSKYIPHSLCEMAPQPPPTLASQQCSIGAPYLDRLEVIGCTGMTEETLTKLLRHWVHVRRFVFVGTGVTADFRQRVLKVLPKCKPSIYVLSTTTPNF</sequence>
<evidence type="ECO:0000259" key="2">
    <source>
        <dbReference type="Pfam" id="PF12937"/>
    </source>
</evidence>
<comment type="caution">
    <text evidence="3">The sequence shown here is derived from an EMBL/GenBank/DDBJ whole genome shotgun (WGS) entry which is preliminary data.</text>
</comment>
<evidence type="ECO:0000313" key="4">
    <source>
        <dbReference type="Proteomes" id="UP001648503"/>
    </source>
</evidence>
<name>A0ABQ8FDH8_9FUNG</name>
<dbReference type="SUPFAM" id="SSF52047">
    <property type="entry name" value="RNI-like"/>
    <property type="match status" value="1"/>
</dbReference>
<proteinExistence type="predicted"/>
<accession>A0ABQ8FDH8</accession>
<protein>
    <recommendedName>
        <fullName evidence="2">F-box domain-containing protein</fullName>
    </recommendedName>
</protein>
<dbReference type="Gene3D" id="3.80.10.10">
    <property type="entry name" value="Ribonuclease Inhibitor"/>
    <property type="match status" value="2"/>
</dbReference>
<organism evidence="3 4">
    <name type="scientific">Batrachochytrium salamandrivorans</name>
    <dbReference type="NCBI Taxonomy" id="1357716"/>
    <lineage>
        <taxon>Eukaryota</taxon>
        <taxon>Fungi</taxon>
        <taxon>Fungi incertae sedis</taxon>
        <taxon>Chytridiomycota</taxon>
        <taxon>Chytridiomycota incertae sedis</taxon>
        <taxon>Chytridiomycetes</taxon>
        <taxon>Rhizophydiales</taxon>
        <taxon>Rhizophydiales incertae sedis</taxon>
        <taxon>Batrachochytrium</taxon>
    </lineage>
</organism>
<dbReference type="EMBL" id="JAFCIX010000227">
    <property type="protein sequence ID" value="KAH6596415.1"/>
    <property type="molecule type" value="Genomic_DNA"/>
</dbReference>
<dbReference type="Pfam" id="PF12937">
    <property type="entry name" value="F-box-like"/>
    <property type="match status" value="1"/>
</dbReference>
<dbReference type="InterPro" id="IPR032675">
    <property type="entry name" value="LRR_dom_sf"/>
</dbReference>
<feature type="region of interest" description="Disordered" evidence="1">
    <location>
        <begin position="617"/>
        <end position="637"/>
    </location>
</feature>
<evidence type="ECO:0000256" key="1">
    <source>
        <dbReference type="SAM" id="MobiDB-lite"/>
    </source>
</evidence>
<feature type="region of interest" description="Disordered" evidence="1">
    <location>
        <begin position="40"/>
        <end position="60"/>
    </location>
</feature>
<dbReference type="PANTHER" id="PTHR13318">
    <property type="entry name" value="PARTNER OF PAIRED, ISOFORM B-RELATED"/>
    <property type="match status" value="1"/>
</dbReference>
<dbReference type="SUPFAM" id="SSF81383">
    <property type="entry name" value="F-box domain"/>
    <property type="match status" value="1"/>
</dbReference>
<gene>
    <name evidence="3" type="ORF">BASA50_005121</name>
</gene>
<keyword evidence="4" id="KW-1185">Reference proteome</keyword>
<reference evidence="3 4" key="1">
    <citation type="submission" date="2021-02" db="EMBL/GenBank/DDBJ databases">
        <title>Variation within the Batrachochytrium salamandrivorans European outbreak.</title>
        <authorList>
            <person name="Kelly M."/>
            <person name="Pasmans F."/>
            <person name="Shea T.P."/>
            <person name="Munoz J.F."/>
            <person name="Carranza S."/>
            <person name="Cuomo C.A."/>
            <person name="Martel A."/>
        </authorList>
    </citation>
    <scope>NUCLEOTIDE SEQUENCE [LARGE SCALE GENOMIC DNA]</scope>
    <source>
        <strain evidence="3 4">AMFP18/2</strain>
    </source>
</reference>
<feature type="domain" description="F-box" evidence="2">
    <location>
        <begin position="134"/>
        <end position="186"/>
    </location>
</feature>
<dbReference type="Proteomes" id="UP001648503">
    <property type="component" value="Unassembled WGS sequence"/>
</dbReference>
<dbReference type="InterPro" id="IPR001810">
    <property type="entry name" value="F-box_dom"/>
</dbReference>
<dbReference type="InterPro" id="IPR036047">
    <property type="entry name" value="F-box-like_dom_sf"/>
</dbReference>
<evidence type="ECO:0000313" key="3">
    <source>
        <dbReference type="EMBL" id="KAH6596415.1"/>
    </source>
</evidence>